<evidence type="ECO:0000313" key="1">
    <source>
        <dbReference type="EMBL" id="OUL59237.1"/>
    </source>
</evidence>
<name>A0A244CUE8_PSEDV</name>
<keyword evidence="2" id="KW-1185">Reference proteome</keyword>
<organism evidence="1 2">
    <name type="scientific">Pseudoalteromonas ulvae</name>
    <dbReference type="NCBI Taxonomy" id="107327"/>
    <lineage>
        <taxon>Bacteria</taxon>
        <taxon>Pseudomonadati</taxon>
        <taxon>Pseudomonadota</taxon>
        <taxon>Gammaproteobacteria</taxon>
        <taxon>Alteromonadales</taxon>
        <taxon>Pseudoalteromonadaceae</taxon>
        <taxon>Pseudoalteromonas</taxon>
    </lineage>
</organism>
<dbReference type="EMBL" id="MWPV01000001">
    <property type="protein sequence ID" value="OUL59237.1"/>
    <property type="molecule type" value="Genomic_DNA"/>
</dbReference>
<reference evidence="1 2" key="1">
    <citation type="submission" date="2017-02" db="EMBL/GenBank/DDBJ databases">
        <title>Pseudoalteromonas ulvae TC14 Genome.</title>
        <authorList>
            <person name="Molmeret M."/>
        </authorList>
    </citation>
    <scope>NUCLEOTIDE SEQUENCE [LARGE SCALE GENOMIC DNA]</scope>
    <source>
        <strain evidence="1">TC14</strain>
    </source>
</reference>
<dbReference type="RefSeq" id="WP_086742630.1">
    <property type="nucleotide sequence ID" value="NZ_MWPV01000001.1"/>
</dbReference>
<dbReference type="Proteomes" id="UP000194841">
    <property type="component" value="Unassembled WGS sequence"/>
</dbReference>
<evidence type="ECO:0000313" key="2">
    <source>
        <dbReference type="Proteomes" id="UP000194841"/>
    </source>
</evidence>
<sequence length="85" mass="9458">MLGALIHIEAAQVIADGRVDELAKKSNITRSWFYQMAERNEPNPTAKNIERFLLAIDHPLVVEIKQHLLSVDVGGDNAGHITKDI</sequence>
<gene>
    <name evidence="1" type="ORF">B1199_02930</name>
</gene>
<protein>
    <submittedName>
        <fullName evidence="1">Uncharacterized protein</fullName>
    </submittedName>
</protein>
<proteinExistence type="predicted"/>
<dbReference type="AlphaFoldDB" id="A0A244CUE8"/>
<comment type="caution">
    <text evidence="1">The sequence shown here is derived from an EMBL/GenBank/DDBJ whole genome shotgun (WGS) entry which is preliminary data.</text>
</comment>
<accession>A0A244CUE8</accession>